<reference evidence="1 2" key="1">
    <citation type="submission" date="2023-04" db="EMBL/GenBank/DDBJ databases">
        <title>Two novel species of Flavobacterium.</title>
        <authorList>
            <person name="Liu Q."/>
            <person name="Xin Y.-H."/>
        </authorList>
    </citation>
    <scope>NUCLEOTIDE SEQUENCE [LARGE SCALE GENOMIC DNA]</scope>
    <source>
        <strain evidence="1 2">LB1P51</strain>
    </source>
</reference>
<dbReference type="Proteomes" id="UP001243403">
    <property type="component" value="Unassembled WGS sequence"/>
</dbReference>
<proteinExistence type="predicted"/>
<evidence type="ECO:0000313" key="1">
    <source>
        <dbReference type="EMBL" id="MDI5895986.1"/>
    </source>
</evidence>
<organism evidence="1 2">
    <name type="scientific">Flavobacterium algoritolerans</name>
    <dbReference type="NCBI Taxonomy" id="3041254"/>
    <lineage>
        <taxon>Bacteria</taxon>
        <taxon>Pseudomonadati</taxon>
        <taxon>Bacteroidota</taxon>
        <taxon>Flavobacteriia</taxon>
        <taxon>Flavobacteriales</taxon>
        <taxon>Flavobacteriaceae</taxon>
        <taxon>Flavobacterium</taxon>
    </lineage>
</organism>
<dbReference type="EMBL" id="JASCRZ010000007">
    <property type="protein sequence ID" value="MDI5895986.1"/>
    <property type="molecule type" value="Genomic_DNA"/>
</dbReference>
<sequence>MKNLNDIVLNEIYTIADNLIEISFQNNDSATWINILSGSDSDKSFTFIGESNFSLLNGVLGDAIFFFAFSKKVSDDKYYEFADKIYKSFLTYLENIDLENIDTGLLTGLGGVIYSMTILYEITLDSKNLYDLERFLRKVNISKLIVDDTYNSIVRGNAGLVISLCKYHKHCYDKKKNLNLINDCCDKLIALSKSTSNHLFWFSQHHEKPLAGVAHGSSGYALAFHEAYIITKNIVYLEIVKKSILFENTLFDKETNNWVDNRDFVPNEMKGNTVAWSHGAPGIGLVRNKLLKSELYDSEFNKLLLDDMNLSISKTIQYNFDNNKDILIYGNLGNIDLLINTSHHKEIVNQLELLIRKSTKEGWDYGYKLERFYKPGFFNGSSGIGYQLLRFLDSETHSILSFE</sequence>
<dbReference type="PRINTS" id="PR01950">
    <property type="entry name" value="LANCSUPER"/>
</dbReference>
<dbReference type="RefSeq" id="WP_282718421.1">
    <property type="nucleotide sequence ID" value="NZ_JASCRZ010000007.1"/>
</dbReference>
<keyword evidence="2" id="KW-1185">Reference proteome</keyword>
<evidence type="ECO:0000313" key="2">
    <source>
        <dbReference type="Proteomes" id="UP001243403"/>
    </source>
</evidence>
<gene>
    <name evidence="1" type="ORF">QLS65_13895</name>
</gene>
<dbReference type="Pfam" id="PF05147">
    <property type="entry name" value="LANC_like"/>
    <property type="match status" value="1"/>
</dbReference>
<name>A0ABT6VCM6_9FLAO</name>
<dbReference type="PANTHER" id="PTHR12736">
    <property type="entry name" value="LANC-LIKE PROTEIN"/>
    <property type="match status" value="1"/>
</dbReference>
<dbReference type="InterPro" id="IPR012341">
    <property type="entry name" value="6hp_glycosidase-like_sf"/>
</dbReference>
<protein>
    <submittedName>
        <fullName evidence="1">Lanthionine synthetase LanC family protein</fullName>
    </submittedName>
</protein>
<dbReference type="InterPro" id="IPR007822">
    <property type="entry name" value="LANC-like"/>
</dbReference>
<dbReference type="PANTHER" id="PTHR12736:SF7">
    <property type="entry name" value="LANC-LIKE PROTEIN 3"/>
    <property type="match status" value="1"/>
</dbReference>
<comment type="caution">
    <text evidence="1">The sequence shown here is derived from an EMBL/GenBank/DDBJ whole genome shotgun (WGS) entry which is preliminary data.</text>
</comment>
<dbReference type="Gene3D" id="1.50.10.10">
    <property type="match status" value="1"/>
</dbReference>
<dbReference type="SUPFAM" id="SSF158745">
    <property type="entry name" value="LanC-like"/>
    <property type="match status" value="1"/>
</dbReference>
<dbReference type="SMART" id="SM01260">
    <property type="entry name" value="LANC_like"/>
    <property type="match status" value="1"/>
</dbReference>
<accession>A0ABT6VCM6</accession>